<accession>A0A5C4VRT7</accession>
<dbReference type="Proteomes" id="UP000313231">
    <property type="component" value="Unassembled WGS sequence"/>
</dbReference>
<evidence type="ECO:0000313" key="6">
    <source>
        <dbReference type="Proteomes" id="UP000313231"/>
    </source>
</evidence>
<reference evidence="5 6" key="1">
    <citation type="journal article" date="2016" name="Int. J. Syst. Evol. Microbiol.">
        <title>Nocardioides albidus sp. nov., an actinobacterium isolated from garden soil.</title>
        <authorList>
            <person name="Singh H."/>
            <person name="Du J."/>
            <person name="Trinh H."/>
            <person name="Won K."/>
            <person name="Yang J.E."/>
            <person name="Yin C."/>
            <person name="Kook M."/>
            <person name="Yi T.H."/>
        </authorList>
    </citation>
    <scope>NUCLEOTIDE SEQUENCE [LARGE SCALE GENOMIC DNA]</scope>
    <source>
        <strain evidence="5 6">CCTCC AB 2015297</strain>
    </source>
</reference>
<dbReference type="InterPro" id="IPR010941">
    <property type="entry name" value="PhaC_N"/>
</dbReference>
<evidence type="ECO:0000256" key="2">
    <source>
        <dbReference type="ARBA" id="ARBA00023315"/>
    </source>
</evidence>
<keyword evidence="1" id="KW-0808">Transferase</keyword>
<keyword evidence="2" id="KW-0012">Acyltransferase</keyword>
<dbReference type="AlphaFoldDB" id="A0A5C4VRT7"/>
<feature type="region of interest" description="Disordered" evidence="3">
    <location>
        <begin position="482"/>
        <end position="513"/>
    </location>
</feature>
<gene>
    <name evidence="5" type="ORF">FHP29_14645</name>
</gene>
<evidence type="ECO:0000259" key="4">
    <source>
        <dbReference type="Pfam" id="PF07167"/>
    </source>
</evidence>
<comment type="caution">
    <text evidence="5">The sequence shown here is derived from an EMBL/GenBank/DDBJ whole genome shotgun (WGS) entry which is preliminary data.</text>
</comment>
<dbReference type="SUPFAM" id="SSF53474">
    <property type="entry name" value="alpha/beta-Hydrolases"/>
    <property type="match status" value="1"/>
</dbReference>
<dbReference type="EMBL" id="VDMP01000025">
    <property type="protein sequence ID" value="TNM38481.1"/>
    <property type="molecule type" value="Genomic_DNA"/>
</dbReference>
<dbReference type="Pfam" id="PF07167">
    <property type="entry name" value="PhaC_N"/>
    <property type="match status" value="1"/>
</dbReference>
<dbReference type="PANTHER" id="PTHR36837">
    <property type="entry name" value="POLY(3-HYDROXYALKANOATE) POLYMERASE SUBUNIT PHAC"/>
    <property type="match status" value="1"/>
</dbReference>
<dbReference type="GO" id="GO:0016746">
    <property type="term" value="F:acyltransferase activity"/>
    <property type="evidence" value="ECO:0007669"/>
    <property type="project" value="UniProtKB-KW"/>
</dbReference>
<protein>
    <submittedName>
        <fullName evidence="5">Poly(3-hydroxyalkanoate) polymerase</fullName>
    </submittedName>
</protein>
<evidence type="ECO:0000256" key="3">
    <source>
        <dbReference type="SAM" id="MobiDB-lite"/>
    </source>
</evidence>
<dbReference type="Gene3D" id="3.40.50.1820">
    <property type="entry name" value="alpha/beta hydrolase"/>
    <property type="match status" value="1"/>
</dbReference>
<dbReference type="InterPro" id="IPR051321">
    <property type="entry name" value="PHA/PHB_synthase"/>
</dbReference>
<name>A0A5C4VRT7_9ACTN</name>
<dbReference type="PANTHER" id="PTHR36837:SF5">
    <property type="entry name" value="POLY-3-HYDROXYBUTYRATE SYNTHASE"/>
    <property type="match status" value="1"/>
</dbReference>
<feature type="domain" description="Poly-beta-hydroxybutyrate polymerase N-terminal" evidence="4">
    <location>
        <begin position="75"/>
        <end position="240"/>
    </location>
</feature>
<proteinExistence type="predicted"/>
<feature type="region of interest" description="Disordered" evidence="3">
    <location>
        <begin position="560"/>
        <end position="581"/>
    </location>
</feature>
<evidence type="ECO:0000313" key="5">
    <source>
        <dbReference type="EMBL" id="TNM38481.1"/>
    </source>
</evidence>
<dbReference type="InterPro" id="IPR029058">
    <property type="entry name" value="AB_hydrolase_fold"/>
</dbReference>
<evidence type="ECO:0000256" key="1">
    <source>
        <dbReference type="ARBA" id="ARBA00022679"/>
    </source>
</evidence>
<sequence>MSAPSGDVPWGGSEFGAVLHSRAGADGTGLFAPADLQRWIDALSTVPGVVSERMRDLAAHLAAVAMDDAEPLPLDRRFADPAWTNNAYFRQLAQSYLATCRAIQGLLDCVDLDHRTRARLQLAVDNQLAAWAPTNNPFTNPAAWKEAIDTGGRSLLQGFANWVGDLASPTGLPTTVDHEAFEIGVNIAATTGKVVWSNRICELIQYAPRATDVSVTPSLIVPSTINKFYSIDLSPEQSVVAAQLERGHQVFALSWVNPDESHADCGFDTYVSAIAEAVEVTREITDAPQLHLVGMCGGGVLAALAAAYLAAVDRQSELATLTIAIAVIDDDFAAAGTSFPDDEAAEAAKDRARELGYFDGNDSARSFSFMRPIEAIWMPVVNSYVLGRRPPAIPLLYWAADQTNLATRFGVDMIEATATNALVRPGATTVLGVPLDLRDITVDTYVLGASTDHVSPWQGCFRTTCLLGGDVTFVRATGGHVTTVSRPPGTPRARYRTGPVSGSDPESWLAGSTEHDGTWWDHWNEWTSERTPAYRPAPQTCGSQKHPPLADAPGAYVRRRLSATPRRQPAKTDNASEPTREEQVMATYEELTQQIGDAWIAAFKQTEEQMAAWAAQPPVSPVAATSAVFEWPYHEKPEAWLDAPPSVREAIEANFALSSRLLAAQHELTLKWLDLAEQASRAAGPSDESAPA</sequence>
<dbReference type="GO" id="GO:0042619">
    <property type="term" value="P:poly-hydroxybutyrate biosynthetic process"/>
    <property type="evidence" value="ECO:0007669"/>
    <property type="project" value="InterPro"/>
</dbReference>
<organism evidence="5 6">
    <name type="scientific">Nocardioides albidus</name>
    <dbReference type="NCBI Taxonomy" id="1517589"/>
    <lineage>
        <taxon>Bacteria</taxon>
        <taxon>Bacillati</taxon>
        <taxon>Actinomycetota</taxon>
        <taxon>Actinomycetes</taxon>
        <taxon>Propionibacteriales</taxon>
        <taxon>Nocardioidaceae</taxon>
        <taxon>Nocardioides</taxon>
    </lineage>
</organism>
<keyword evidence="6" id="KW-1185">Reference proteome</keyword>